<dbReference type="AlphaFoldDB" id="W9C4Z4"/>
<dbReference type="OrthoDB" id="5230873at2759"/>
<name>W9C4Z4_SCLBF</name>
<evidence type="ECO:0008006" key="4">
    <source>
        <dbReference type="Google" id="ProtNLM"/>
    </source>
</evidence>
<dbReference type="EMBL" id="AYSA01000456">
    <property type="protein sequence ID" value="ESZ91802.1"/>
    <property type="molecule type" value="Genomic_DNA"/>
</dbReference>
<sequence length="179" mass="18868">MKFISSLLFLFGGLTASAAVIEKRATSSFHLYAYGTGIGGLPIYYSDGNAFVGNKIPSGSTVNTNITFAPSSSSEWIITPTTANVTLTNSKSSALFINPSSKALTNVGFTASDSSTVATRGFLAFGNWAMWKSPDTSQISSSFYATPVSDGIWQLKWNADEMDDGSSVGVAIRKMAPSS</sequence>
<dbReference type="Proteomes" id="UP000019487">
    <property type="component" value="Unassembled WGS sequence"/>
</dbReference>
<gene>
    <name evidence="2" type="ORF">SBOR_7818</name>
</gene>
<accession>W9C4Z4</accession>
<keyword evidence="1" id="KW-0732">Signal</keyword>
<feature type="chain" id="PRO_5004918296" description="Cytochrome p450 protein" evidence="1">
    <location>
        <begin position="19"/>
        <end position="179"/>
    </location>
</feature>
<organism evidence="2 3">
    <name type="scientific">Sclerotinia borealis (strain F-4128)</name>
    <dbReference type="NCBI Taxonomy" id="1432307"/>
    <lineage>
        <taxon>Eukaryota</taxon>
        <taxon>Fungi</taxon>
        <taxon>Dikarya</taxon>
        <taxon>Ascomycota</taxon>
        <taxon>Pezizomycotina</taxon>
        <taxon>Leotiomycetes</taxon>
        <taxon>Helotiales</taxon>
        <taxon>Sclerotiniaceae</taxon>
        <taxon>Sclerotinia</taxon>
    </lineage>
</organism>
<protein>
    <recommendedName>
        <fullName evidence="4">Cytochrome p450 protein</fullName>
    </recommendedName>
</protein>
<feature type="signal peptide" evidence="1">
    <location>
        <begin position="1"/>
        <end position="18"/>
    </location>
</feature>
<reference evidence="2 3" key="1">
    <citation type="journal article" date="2014" name="Genome Announc.">
        <title>Draft genome sequence of Sclerotinia borealis, a psychrophilic plant pathogenic fungus.</title>
        <authorList>
            <person name="Mardanov A.V."/>
            <person name="Beletsky A.V."/>
            <person name="Kadnikov V.V."/>
            <person name="Ignatov A.N."/>
            <person name="Ravin N.V."/>
        </authorList>
    </citation>
    <scope>NUCLEOTIDE SEQUENCE [LARGE SCALE GENOMIC DNA]</scope>
    <source>
        <strain evidence="3">F-4157</strain>
    </source>
</reference>
<evidence type="ECO:0000256" key="1">
    <source>
        <dbReference type="SAM" id="SignalP"/>
    </source>
</evidence>
<comment type="caution">
    <text evidence="2">The sequence shown here is derived from an EMBL/GenBank/DDBJ whole genome shotgun (WGS) entry which is preliminary data.</text>
</comment>
<evidence type="ECO:0000313" key="3">
    <source>
        <dbReference type="Proteomes" id="UP000019487"/>
    </source>
</evidence>
<proteinExistence type="predicted"/>
<dbReference type="HOGENOM" id="CLU_100635_1_0_1"/>
<evidence type="ECO:0000313" key="2">
    <source>
        <dbReference type="EMBL" id="ESZ91802.1"/>
    </source>
</evidence>
<keyword evidence="3" id="KW-1185">Reference proteome</keyword>